<reference evidence="3 4" key="1">
    <citation type="submission" date="2018-06" db="EMBL/GenBank/DDBJ databases">
        <authorList>
            <consortium name="Pathogen Informatics"/>
            <person name="Doyle S."/>
        </authorList>
    </citation>
    <scope>NUCLEOTIDE SEQUENCE [LARGE SCALE GENOMIC DNA]</scope>
    <source>
        <strain evidence="3 4">NCTC12224</strain>
    </source>
</reference>
<evidence type="ECO:0000259" key="2">
    <source>
        <dbReference type="Pfam" id="PF14690"/>
    </source>
</evidence>
<keyword evidence="4" id="KW-1185">Reference proteome</keyword>
<dbReference type="Proteomes" id="UP000254924">
    <property type="component" value="Unassembled WGS sequence"/>
</dbReference>
<feature type="domain" description="Transposase IS204/IS1001/IS1096/IS1165 DDE" evidence="1">
    <location>
        <begin position="143"/>
        <end position="237"/>
    </location>
</feature>
<gene>
    <name evidence="3" type="ORF">NCTC12224_00573</name>
</gene>
<dbReference type="Pfam" id="PF14690">
    <property type="entry name" value="Zn_ribbon_ISL3"/>
    <property type="match status" value="1"/>
</dbReference>
<proteinExistence type="predicted"/>
<dbReference type="InterPro" id="IPR047951">
    <property type="entry name" value="Transpos_ISL3"/>
</dbReference>
<protein>
    <submittedName>
        <fullName evidence="3">Transposase IS204/IS1001/IS1096/IS1165 family protein</fullName>
    </submittedName>
</protein>
<dbReference type="PANTHER" id="PTHR33498">
    <property type="entry name" value="TRANSPOSASE FOR INSERTION SEQUENCE ELEMENT IS1557"/>
    <property type="match status" value="1"/>
</dbReference>
<evidence type="ECO:0000259" key="1">
    <source>
        <dbReference type="Pfam" id="PF01610"/>
    </source>
</evidence>
<sequence length="238" mass="27992">MEQLNLITNFLRIKDQNILITDEFDRGTHLELHGHLDYTAPKCPSCKGQMAKYDFQKASKIPYLETAGYPLLIRLRKRRFKCKECGKMAVAVNQKIAQLLIENQAMTHIAHRLSISTSSVIRKLNEFKFETDWNTLPEVMSWDEYAFKKGKMSFIAQDFNSLKVITILDGRTQATIRNHFLRYPRKVRNQVKVITMDMYSPYYQLAKKLFPHAQIVLDRFHIVQHLSRSMNRVRIQIV</sequence>
<accession>A0A380K547</accession>
<name>A0A380K547_9STRE</name>
<dbReference type="InterPro" id="IPR002560">
    <property type="entry name" value="Transposase_DDE"/>
</dbReference>
<dbReference type="PANTHER" id="PTHR33498:SF1">
    <property type="entry name" value="TRANSPOSASE FOR INSERTION SEQUENCE ELEMENT IS1557"/>
    <property type="match status" value="1"/>
</dbReference>
<organism evidence="3 4">
    <name type="scientific">Streptococcus hyointestinalis</name>
    <dbReference type="NCBI Taxonomy" id="1337"/>
    <lineage>
        <taxon>Bacteria</taxon>
        <taxon>Bacillati</taxon>
        <taxon>Bacillota</taxon>
        <taxon>Bacilli</taxon>
        <taxon>Lactobacillales</taxon>
        <taxon>Streptococcaceae</taxon>
        <taxon>Streptococcus</taxon>
    </lineage>
</organism>
<evidence type="ECO:0000313" key="4">
    <source>
        <dbReference type="Proteomes" id="UP000254924"/>
    </source>
</evidence>
<feature type="domain" description="Transposase IS204/IS1001/IS1096/IS1165 zinc-finger" evidence="2">
    <location>
        <begin position="41"/>
        <end position="85"/>
    </location>
</feature>
<dbReference type="Pfam" id="PF01610">
    <property type="entry name" value="DDE_Tnp_ISL3"/>
    <property type="match status" value="1"/>
</dbReference>
<dbReference type="InterPro" id="IPR029261">
    <property type="entry name" value="Transposase_Znf"/>
</dbReference>
<dbReference type="AlphaFoldDB" id="A0A380K547"/>
<evidence type="ECO:0000313" key="3">
    <source>
        <dbReference type="EMBL" id="SUN59790.1"/>
    </source>
</evidence>
<dbReference type="EMBL" id="UHFN01000007">
    <property type="protein sequence ID" value="SUN59790.1"/>
    <property type="molecule type" value="Genomic_DNA"/>
</dbReference>